<feature type="transmembrane region" description="Helical" evidence="2">
    <location>
        <begin position="205"/>
        <end position="226"/>
    </location>
</feature>
<keyword evidence="2" id="KW-1133">Transmembrane helix</keyword>
<sequence length="556" mass="63371">MNSGYCINGHEIEAEFRFCVMCGAERPNAMEEKTSVATPEHLVITIDESDPLATAETVKSSIGYLEPVTDVSPQVTSQSNYERRMQLDKARDEAYAEVSALENLQQNVAEWEQRNNHSFLAKTSAVMQKNIAEADGLLTQYNRTVDSLRIPEAGTMAKLRKSFHRKLLWQTILIPLLSYLIYKIPRIPNRNVQRFFDGVQPSMKVILIYATVIYLVLLLGALIAYYRGWSTYQRKVITTLWQLQIVSRNVDQVRSEQGRLKSLYPQVNEWLVILGHSLTNPWRIRKEWFESSIGDLNEASLPNSLRISQAHEDDGPAMMGMQRYAAERFMSRGWRAKVFADQIDVIRESIGLPKDRLNVDMLDQDILYSPNGPRALIRTNIEELPILESIGRRQLLPLIKEVQKEAITKSRPPVNEIRKATIKTQKVAAEDEENSELTPWDEFLGFSIPVQGKPRTPLSVFSLSDSGKVAAHHDRYTTFMIVPERFKEKVYGVDDNQLHTYGETTKLPMDVVVRADFTGPIPAQDLLFLEKTAAQRAAAEEKESKPKSEFKKDKGI</sequence>
<dbReference type="AlphaFoldDB" id="A0A6J6FYY0"/>
<feature type="transmembrane region" description="Helical" evidence="2">
    <location>
        <begin position="167"/>
        <end position="185"/>
    </location>
</feature>
<evidence type="ECO:0000313" key="3">
    <source>
        <dbReference type="EMBL" id="CAB4592133.1"/>
    </source>
</evidence>
<evidence type="ECO:0000256" key="1">
    <source>
        <dbReference type="SAM" id="MobiDB-lite"/>
    </source>
</evidence>
<proteinExistence type="predicted"/>
<protein>
    <submittedName>
        <fullName evidence="3">Unannotated protein</fullName>
    </submittedName>
</protein>
<keyword evidence="2" id="KW-0472">Membrane</keyword>
<keyword evidence="2" id="KW-0812">Transmembrane</keyword>
<name>A0A6J6FYY0_9ZZZZ</name>
<accession>A0A6J6FYY0</accession>
<gene>
    <name evidence="3" type="ORF">UFOPK1807_00336</name>
</gene>
<organism evidence="3">
    <name type="scientific">freshwater metagenome</name>
    <dbReference type="NCBI Taxonomy" id="449393"/>
    <lineage>
        <taxon>unclassified sequences</taxon>
        <taxon>metagenomes</taxon>
        <taxon>ecological metagenomes</taxon>
    </lineage>
</organism>
<dbReference type="EMBL" id="CAEZUI010000025">
    <property type="protein sequence ID" value="CAB4592133.1"/>
    <property type="molecule type" value="Genomic_DNA"/>
</dbReference>
<evidence type="ECO:0000256" key="2">
    <source>
        <dbReference type="SAM" id="Phobius"/>
    </source>
</evidence>
<reference evidence="3" key="1">
    <citation type="submission" date="2020-05" db="EMBL/GenBank/DDBJ databases">
        <authorList>
            <person name="Chiriac C."/>
            <person name="Salcher M."/>
            <person name="Ghai R."/>
            <person name="Kavagutti S V."/>
        </authorList>
    </citation>
    <scope>NUCLEOTIDE SEQUENCE</scope>
</reference>
<feature type="region of interest" description="Disordered" evidence="1">
    <location>
        <begin position="537"/>
        <end position="556"/>
    </location>
</feature>
<feature type="compositionally biased region" description="Basic and acidic residues" evidence="1">
    <location>
        <begin position="538"/>
        <end position="556"/>
    </location>
</feature>